<sequence>MRFVTSLILALGLANGIPARSISHQTRSERHPTKSTALTDAALSPLTLTRRSAPAYIIDIDAIYATLVGISLARAFLEPWSTPRDVTHVDDRDLQLPEIMHHINTRLDTASPITVRTAVPSVRMDVSISVRLHSASPARNWSEVLQRAGGEGNFRVAVQRAVLHSLARNARISVEHVLENRNTEEFDSDGEENFLPIHLELVAVVVQWSALGSLQD</sequence>
<protein>
    <submittedName>
        <fullName evidence="2">Uncharacterized protein</fullName>
    </submittedName>
</protein>
<feature type="chain" id="PRO_5040146586" evidence="1">
    <location>
        <begin position="20"/>
        <end position="216"/>
    </location>
</feature>
<evidence type="ECO:0000313" key="2">
    <source>
        <dbReference type="EMBL" id="KAF2731070.1"/>
    </source>
</evidence>
<dbReference type="AlphaFoldDB" id="A0A9P4V0B2"/>
<dbReference type="Proteomes" id="UP000799444">
    <property type="component" value="Unassembled WGS sequence"/>
</dbReference>
<accession>A0A9P4V0B2</accession>
<proteinExistence type="predicted"/>
<reference evidence="2" key="1">
    <citation type="journal article" date="2020" name="Stud. Mycol.">
        <title>101 Dothideomycetes genomes: a test case for predicting lifestyles and emergence of pathogens.</title>
        <authorList>
            <person name="Haridas S."/>
            <person name="Albert R."/>
            <person name="Binder M."/>
            <person name="Bloem J."/>
            <person name="Labutti K."/>
            <person name="Salamov A."/>
            <person name="Andreopoulos B."/>
            <person name="Baker S."/>
            <person name="Barry K."/>
            <person name="Bills G."/>
            <person name="Bluhm B."/>
            <person name="Cannon C."/>
            <person name="Castanera R."/>
            <person name="Culley D."/>
            <person name="Daum C."/>
            <person name="Ezra D."/>
            <person name="Gonzalez J."/>
            <person name="Henrissat B."/>
            <person name="Kuo A."/>
            <person name="Liang C."/>
            <person name="Lipzen A."/>
            <person name="Lutzoni F."/>
            <person name="Magnuson J."/>
            <person name="Mondo S."/>
            <person name="Nolan M."/>
            <person name="Ohm R."/>
            <person name="Pangilinan J."/>
            <person name="Park H.-J."/>
            <person name="Ramirez L."/>
            <person name="Alfaro M."/>
            <person name="Sun H."/>
            <person name="Tritt A."/>
            <person name="Yoshinaga Y."/>
            <person name="Zwiers L.-H."/>
            <person name="Turgeon B."/>
            <person name="Goodwin S."/>
            <person name="Spatafora J."/>
            <person name="Crous P."/>
            <person name="Grigoriev I."/>
        </authorList>
    </citation>
    <scope>NUCLEOTIDE SEQUENCE</scope>
    <source>
        <strain evidence="2">CBS 125425</strain>
    </source>
</reference>
<comment type="caution">
    <text evidence="2">The sequence shown here is derived from an EMBL/GenBank/DDBJ whole genome shotgun (WGS) entry which is preliminary data.</text>
</comment>
<dbReference type="EMBL" id="ML996203">
    <property type="protein sequence ID" value="KAF2731070.1"/>
    <property type="molecule type" value="Genomic_DNA"/>
</dbReference>
<organism evidence="2 3">
    <name type="scientific">Polyplosphaeria fusca</name>
    <dbReference type="NCBI Taxonomy" id="682080"/>
    <lineage>
        <taxon>Eukaryota</taxon>
        <taxon>Fungi</taxon>
        <taxon>Dikarya</taxon>
        <taxon>Ascomycota</taxon>
        <taxon>Pezizomycotina</taxon>
        <taxon>Dothideomycetes</taxon>
        <taxon>Pleosporomycetidae</taxon>
        <taxon>Pleosporales</taxon>
        <taxon>Tetraplosphaeriaceae</taxon>
        <taxon>Polyplosphaeria</taxon>
    </lineage>
</organism>
<keyword evidence="1" id="KW-0732">Signal</keyword>
<evidence type="ECO:0000256" key="1">
    <source>
        <dbReference type="SAM" id="SignalP"/>
    </source>
</evidence>
<name>A0A9P4V0B2_9PLEO</name>
<keyword evidence="3" id="KW-1185">Reference proteome</keyword>
<gene>
    <name evidence="2" type="ORF">EJ04DRAFT_567165</name>
</gene>
<evidence type="ECO:0000313" key="3">
    <source>
        <dbReference type="Proteomes" id="UP000799444"/>
    </source>
</evidence>
<feature type="signal peptide" evidence="1">
    <location>
        <begin position="1"/>
        <end position="19"/>
    </location>
</feature>